<dbReference type="AlphaFoldDB" id="A0A0H3A9Y3"/>
<sequence length="126" mass="14361">MPPSRSRRITLDSSVTTQDQGESHAQRTDDRLRLNAPSRGACCLPHIAHAVRQAHSAWALCQAHNDRRSAFLTREVAKAACDKLTRRNRQENHTADENRTGREFIPACSRLWLCDATRRCRAAWSR</sequence>
<proteinExistence type="predicted"/>
<feature type="compositionally biased region" description="Polar residues" evidence="1">
    <location>
        <begin position="11"/>
        <end position="20"/>
    </location>
</feature>
<feature type="region of interest" description="Disordered" evidence="1">
    <location>
        <begin position="1"/>
        <end position="31"/>
    </location>
</feature>
<evidence type="ECO:0000313" key="2">
    <source>
        <dbReference type="EMBL" id="ABM28325.1"/>
    </source>
</evidence>
<name>A0A0H3A9Y3_NITV4</name>
<protein>
    <submittedName>
        <fullName evidence="2">Uncharacterized protein</fullName>
    </submittedName>
</protein>
<reference evidence="3" key="1">
    <citation type="journal article" date="2009" name="Environ. Microbiol.">
        <title>Contribution of mobile genetic elements to Desulfovibrio vulgaris genome plasticity.</title>
        <authorList>
            <person name="Walker C.B."/>
            <person name="Stolyar S."/>
            <person name="Chivian D."/>
            <person name="Pinel N."/>
            <person name="Gabster J.A."/>
            <person name="Dehal P.S."/>
            <person name="He Z."/>
            <person name="Yang Z.K."/>
            <person name="Yen H.C."/>
            <person name="Zhou J."/>
            <person name="Wall J.D."/>
            <person name="Hazen T.C."/>
            <person name="Arkin A.P."/>
            <person name="Stahl D.A."/>
        </authorList>
    </citation>
    <scope>NUCLEOTIDE SEQUENCE [LARGE SCALE GENOMIC DNA]</scope>
    <source>
        <strain evidence="3">DP4</strain>
    </source>
</reference>
<organism evidence="2 3">
    <name type="scientific">Nitratidesulfovibrio vulgaris (strain DP4)</name>
    <name type="common">Desulfovibrio vulgaris</name>
    <dbReference type="NCBI Taxonomy" id="391774"/>
    <lineage>
        <taxon>Bacteria</taxon>
        <taxon>Pseudomonadati</taxon>
        <taxon>Thermodesulfobacteriota</taxon>
        <taxon>Desulfovibrionia</taxon>
        <taxon>Desulfovibrionales</taxon>
        <taxon>Desulfovibrionaceae</taxon>
        <taxon>Nitratidesulfovibrio</taxon>
    </lineage>
</organism>
<dbReference type="EMBL" id="CP000527">
    <property type="protein sequence ID" value="ABM28325.1"/>
    <property type="molecule type" value="Genomic_DNA"/>
</dbReference>
<evidence type="ECO:0000313" key="3">
    <source>
        <dbReference type="Proteomes" id="UP000009173"/>
    </source>
</evidence>
<accession>A0A0H3A9Y3</accession>
<feature type="compositionally biased region" description="Basic and acidic residues" evidence="1">
    <location>
        <begin position="21"/>
        <end position="31"/>
    </location>
</feature>
<dbReference type="Proteomes" id="UP000009173">
    <property type="component" value="Chromosome"/>
</dbReference>
<gene>
    <name evidence="2" type="ordered locus">Dvul_1306</name>
</gene>
<evidence type="ECO:0000256" key="1">
    <source>
        <dbReference type="SAM" id="MobiDB-lite"/>
    </source>
</evidence>
<dbReference type="HOGENOM" id="CLU_1977972_0_0_7"/>
<dbReference type="KEGG" id="dvl:Dvul_1306"/>